<evidence type="ECO:0000313" key="2">
    <source>
        <dbReference type="EMBL" id="GAA4631681.1"/>
    </source>
</evidence>
<dbReference type="InterPro" id="IPR001173">
    <property type="entry name" value="Glyco_trans_2-like"/>
</dbReference>
<comment type="caution">
    <text evidence="2">The sequence shown here is derived from an EMBL/GenBank/DDBJ whole genome shotgun (WGS) entry which is preliminary data.</text>
</comment>
<dbReference type="Gene3D" id="3.90.550.10">
    <property type="entry name" value="Spore Coat Polysaccharide Biosynthesis Protein SpsA, Chain A"/>
    <property type="match status" value="1"/>
</dbReference>
<reference evidence="3" key="1">
    <citation type="journal article" date="2019" name="Int. J. Syst. Evol. Microbiol.">
        <title>The Global Catalogue of Microorganisms (GCM) 10K type strain sequencing project: providing services to taxonomists for standard genome sequencing and annotation.</title>
        <authorList>
            <consortium name="The Broad Institute Genomics Platform"/>
            <consortium name="The Broad Institute Genome Sequencing Center for Infectious Disease"/>
            <person name="Wu L."/>
            <person name="Ma J."/>
        </authorList>
    </citation>
    <scope>NUCLEOTIDE SEQUENCE [LARGE SCALE GENOMIC DNA]</scope>
    <source>
        <strain evidence="3">JCM 17939</strain>
    </source>
</reference>
<dbReference type="PANTHER" id="PTHR43179">
    <property type="entry name" value="RHAMNOSYLTRANSFERASE WBBL"/>
    <property type="match status" value="1"/>
</dbReference>
<keyword evidence="3" id="KW-1185">Reference proteome</keyword>
<sequence>MAGAPHPDPDVSVIVVTYRSAAYIGECAEAVRKASAGVPAEFIIVDNASGDDTADAARAAAPDAQVVENDRNGGFAYGCHAGVARARGRRLLFVNPDAVPAPGSVAALLACARRNPRAGIVGGRSVLEDGTPDPRSWWGRPTFWSTLCFALLLGSAFPGSRVFDPEAPGPWTDEERQVPIVTGGFMLVDRALWDELGGFDQSIFMYGEDADLCLRARKAGFRPMVTARAEYRHEVGASSSSVRKLVLLFTGKVTVLRRHLPYGRRGAGVRLLKLGVLLRALLGHLVTARPQRQGRPTATGADWRGLWAARREWTAGWPVSQSRS</sequence>
<dbReference type="SUPFAM" id="SSF53448">
    <property type="entry name" value="Nucleotide-diphospho-sugar transferases"/>
    <property type="match status" value="1"/>
</dbReference>
<gene>
    <name evidence="2" type="ORF">GCM10023196_062030</name>
</gene>
<organism evidence="2 3">
    <name type="scientific">Actinoallomurus vinaceus</name>
    <dbReference type="NCBI Taxonomy" id="1080074"/>
    <lineage>
        <taxon>Bacteria</taxon>
        <taxon>Bacillati</taxon>
        <taxon>Actinomycetota</taxon>
        <taxon>Actinomycetes</taxon>
        <taxon>Streptosporangiales</taxon>
        <taxon>Thermomonosporaceae</taxon>
        <taxon>Actinoallomurus</taxon>
    </lineage>
</organism>
<dbReference type="InterPro" id="IPR029044">
    <property type="entry name" value="Nucleotide-diphossugar_trans"/>
</dbReference>
<dbReference type="RefSeq" id="WP_345434668.1">
    <property type="nucleotide sequence ID" value="NZ_BAABHK010000009.1"/>
</dbReference>
<proteinExistence type="predicted"/>
<dbReference type="Pfam" id="PF00535">
    <property type="entry name" value="Glycos_transf_2"/>
    <property type="match status" value="1"/>
</dbReference>
<evidence type="ECO:0000259" key="1">
    <source>
        <dbReference type="Pfam" id="PF00535"/>
    </source>
</evidence>
<accession>A0ABP8UGJ9</accession>
<dbReference type="PANTHER" id="PTHR43179:SF7">
    <property type="entry name" value="RHAMNOSYLTRANSFERASE WBBL"/>
    <property type="match status" value="1"/>
</dbReference>
<dbReference type="CDD" id="cd04186">
    <property type="entry name" value="GT_2_like_c"/>
    <property type="match status" value="1"/>
</dbReference>
<name>A0ABP8UGJ9_9ACTN</name>
<protein>
    <recommendedName>
        <fullName evidence="1">Glycosyltransferase 2-like domain-containing protein</fullName>
    </recommendedName>
</protein>
<dbReference type="Proteomes" id="UP001501442">
    <property type="component" value="Unassembled WGS sequence"/>
</dbReference>
<dbReference type="EMBL" id="BAABHK010000009">
    <property type="protein sequence ID" value="GAA4631681.1"/>
    <property type="molecule type" value="Genomic_DNA"/>
</dbReference>
<evidence type="ECO:0000313" key="3">
    <source>
        <dbReference type="Proteomes" id="UP001501442"/>
    </source>
</evidence>
<feature type="domain" description="Glycosyltransferase 2-like" evidence="1">
    <location>
        <begin position="12"/>
        <end position="133"/>
    </location>
</feature>